<sequence length="83" mass="8969">MNTKKKVSINFIAAMVVILLGFILAVGYPGKEAMLEKVNAKKSQGKVIEQQKYVPKTSTVKKEKKKIIVATPTDAGASDDEGC</sequence>
<protein>
    <submittedName>
        <fullName evidence="2">Uncharacterized protein</fullName>
    </submittedName>
</protein>
<name>A0A3B1CEM3_9ZZZZ</name>
<gene>
    <name evidence="2" type="ORF">MNBD_IGNAVI01-1322</name>
</gene>
<evidence type="ECO:0000313" key="2">
    <source>
        <dbReference type="EMBL" id="VAX28926.1"/>
    </source>
</evidence>
<dbReference type="AlphaFoldDB" id="A0A3B1CEM3"/>
<reference evidence="2" key="1">
    <citation type="submission" date="2018-06" db="EMBL/GenBank/DDBJ databases">
        <authorList>
            <person name="Zhirakovskaya E."/>
        </authorList>
    </citation>
    <scope>NUCLEOTIDE SEQUENCE</scope>
</reference>
<keyword evidence="1" id="KW-1133">Transmembrane helix</keyword>
<dbReference type="EMBL" id="UOGD01000433">
    <property type="protein sequence ID" value="VAX28926.1"/>
    <property type="molecule type" value="Genomic_DNA"/>
</dbReference>
<accession>A0A3B1CEM3</accession>
<organism evidence="2">
    <name type="scientific">hydrothermal vent metagenome</name>
    <dbReference type="NCBI Taxonomy" id="652676"/>
    <lineage>
        <taxon>unclassified sequences</taxon>
        <taxon>metagenomes</taxon>
        <taxon>ecological metagenomes</taxon>
    </lineage>
</organism>
<evidence type="ECO:0000256" key="1">
    <source>
        <dbReference type="SAM" id="Phobius"/>
    </source>
</evidence>
<keyword evidence="1" id="KW-0812">Transmembrane</keyword>
<proteinExistence type="predicted"/>
<keyword evidence="1" id="KW-0472">Membrane</keyword>
<feature type="transmembrane region" description="Helical" evidence="1">
    <location>
        <begin position="7"/>
        <end position="28"/>
    </location>
</feature>